<keyword evidence="4 5" id="KW-0046">Antibiotic resistance</keyword>
<evidence type="ECO:0000256" key="5">
    <source>
        <dbReference type="RuleBase" id="RU361140"/>
    </source>
</evidence>
<dbReference type="RefSeq" id="WP_182559667.1">
    <property type="nucleotide sequence ID" value="NZ_JACGWT010000002.1"/>
</dbReference>
<dbReference type="InterPro" id="IPR001466">
    <property type="entry name" value="Beta-lactam-related"/>
</dbReference>
<dbReference type="InterPro" id="IPR050491">
    <property type="entry name" value="AmpC-like"/>
</dbReference>
<dbReference type="EC" id="3.5.2.6" evidence="5"/>
<evidence type="ECO:0000256" key="3">
    <source>
        <dbReference type="ARBA" id="ARBA00022801"/>
    </source>
</evidence>
<feature type="transmembrane region" description="Helical" evidence="7">
    <location>
        <begin position="29"/>
        <end position="48"/>
    </location>
</feature>
<keyword evidence="7" id="KW-1133">Transmembrane helix</keyword>
<organism evidence="9 10">
    <name type="scientific">Microlunatus kandeliicorticis</name>
    <dbReference type="NCBI Taxonomy" id="1759536"/>
    <lineage>
        <taxon>Bacteria</taxon>
        <taxon>Bacillati</taxon>
        <taxon>Actinomycetota</taxon>
        <taxon>Actinomycetes</taxon>
        <taxon>Propionibacteriales</taxon>
        <taxon>Propionibacteriaceae</taxon>
        <taxon>Microlunatus</taxon>
    </lineage>
</organism>
<dbReference type="EMBL" id="JACGWT010000002">
    <property type="protein sequence ID" value="MBA8794160.1"/>
    <property type="molecule type" value="Genomic_DNA"/>
</dbReference>
<dbReference type="GO" id="GO:0008800">
    <property type="term" value="F:beta-lactamase activity"/>
    <property type="evidence" value="ECO:0007669"/>
    <property type="project" value="UniProtKB-UniRule"/>
</dbReference>
<dbReference type="GO" id="GO:0046677">
    <property type="term" value="P:response to antibiotic"/>
    <property type="evidence" value="ECO:0007669"/>
    <property type="project" value="UniProtKB-UniRule"/>
</dbReference>
<name>A0A7W3P5S3_9ACTN</name>
<evidence type="ECO:0000313" key="10">
    <source>
        <dbReference type="Proteomes" id="UP000523079"/>
    </source>
</evidence>
<dbReference type="SUPFAM" id="SSF56601">
    <property type="entry name" value="beta-lactamase/transpeptidase-like"/>
    <property type="match status" value="1"/>
</dbReference>
<dbReference type="GO" id="GO:0030288">
    <property type="term" value="C:outer membrane-bounded periplasmic space"/>
    <property type="evidence" value="ECO:0007669"/>
    <property type="project" value="InterPro"/>
</dbReference>
<dbReference type="InterPro" id="IPR001586">
    <property type="entry name" value="Beta-lactam_class-C_AS"/>
</dbReference>
<feature type="region of interest" description="Disordered" evidence="6">
    <location>
        <begin position="1"/>
        <end position="22"/>
    </location>
</feature>
<gene>
    <name evidence="9" type="ORF">FHX74_001765</name>
</gene>
<dbReference type="PROSITE" id="PS00336">
    <property type="entry name" value="BETA_LACTAMASE_C"/>
    <property type="match status" value="1"/>
</dbReference>
<keyword evidence="3 5" id="KW-0378">Hydrolase</keyword>
<comment type="caution">
    <text evidence="9">The sequence shown here is derived from an EMBL/GenBank/DDBJ whole genome shotgun (WGS) entry which is preliminary data.</text>
</comment>
<accession>A0A7W3P5S3</accession>
<dbReference type="InterPro" id="IPR012338">
    <property type="entry name" value="Beta-lactam/transpept-like"/>
</dbReference>
<dbReference type="Proteomes" id="UP000523079">
    <property type="component" value="Unassembled WGS sequence"/>
</dbReference>
<keyword evidence="10" id="KW-1185">Reference proteome</keyword>
<dbReference type="PANTHER" id="PTHR46825:SF8">
    <property type="entry name" value="BETA-LACTAMASE-RELATED"/>
    <property type="match status" value="1"/>
</dbReference>
<evidence type="ECO:0000259" key="8">
    <source>
        <dbReference type="Pfam" id="PF00144"/>
    </source>
</evidence>
<comment type="catalytic activity">
    <reaction evidence="1 5">
        <text>a beta-lactam + H2O = a substituted beta-amino acid</text>
        <dbReference type="Rhea" id="RHEA:20401"/>
        <dbReference type="ChEBI" id="CHEBI:15377"/>
        <dbReference type="ChEBI" id="CHEBI:35627"/>
        <dbReference type="ChEBI" id="CHEBI:140347"/>
        <dbReference type="EC" id="3.5.2.6"/>
    </reaction>
</comment>
<keyword evidence="7" id="KW-0812">Transmembrane</keyword>
<dbReference type="Pfam" id="PF00144">
    <property type="entry name" value="Beta-lactamase"/>
    <property type="match status" value="1"/>
</dbReference>
<keyword evidence="7" id="KW-0472">Membrane</keyword>
<comment type="similarity">
    <text evidence="2 5">Belongs to the class-C beta-lactamase family.</text>
</comment>
<dbReference type="PANTHER" id="PTHR46825">
    <property type="entry name" value="D-ALANYL-D-ALANINE-CARBOXYPEPTIDASE/ENDOPEPTIDASE AMPH"/>
    <property type="match status" value="1"/>
</dbReference>
<protein>
    <recommendedName>
        <fullName evidence="5">Beta-lactamase</fullName>
        <ecNumber evidence="5">3.5.2.6</ecNumber>
    </recommendedName>
</protein>
<proteinExistence type="inferred from homology"/>
<evidence type="ECO:0000256" key="6">
    <source>
        <dbReference type="SAM" id="MobiDB-lite"/>
    </source>
</evidence>
<dbReference type="AlphaFoldDB" id="A0A7W3P5S3"/>
<feature type="compositionally biased region" description="Pro residues" evidence="6">
    <location>
        <begin position="7"/>
        <end position="20"/>
    </location>
</feature>
<evidence type="ECO:0000313" key="9">
    <source>
        <dbReference type="EMBL" id="MBA8794160.1"/>
    </source>
</evidence>
<evidence type="ECO:0000256" key="7">
    <source>
        <dbReference type="SAM" id="Phobius"/>
    </source>
</evidence>
<feature type="domain" description="Beta-lactamase-related" evidence="8">
    <location>
        <begin position="75"/>
        <end position="366"/>
    </location>
</feature>
<dbReference type="GO" id="GO:0017001">
    <property type="term" value="P:antibiotic catabolic process"/>
    <property type="evidence" value="ECO:0007669"/>
    <property type="project" value="InterPro"/>
</dbReference>
<dbReference type="InterPro" id="IPR006311">
    <property type="entry name" value="TAT_signal"/>
</dbReference>
<dbReference type="Gene3D" id="3.40.710.10">
    <property type="entry name" value="DD-peptidase/beta-lactamase superfamily"/>
    <property type="match status" value="1"/>
</dbReference>
<reference evidence="9 10" key="1">
    <citation type="submission" date="2020-07" db="EMBL/GenBank/DDBJ databases">
        <title>Sequencing the genomes of 1000 actinobacteria strains.</title>
        <authorList>
            <person name="Klenk H.-P."/>
        </authorList>
    </citation>
    <scope>NUCLEOTIDE SEQUENCE [LARGE SCALE GENOMIC DNA]</scope>
    <source>
        <strain evidence="9 10">DSM 100723</strain>
    </source>
</reference>
<sequence length="382" mass="39173">MSTPHPEATPAPPAPPPEPAAPRVRRRTLLTAVGLGAAGGLGLGAAAWPAPGRLPDRQTGDAELAGTARRVIGADRPALAVAWVTRDRTRTTVIGADADDRFEIGSISKPLTGLLFADLIARGVVAPDDRLGDRLPGVTGRLAAVTLGQLASHTSGLPRTLTTGASIGRAWWGTLTATNPHETTVADLISSAERTPLTAPPGTYSNAGFGLLGAALAATAGRPYPALLREWILGPAGMRDTLVPVSTDELTRRDLLGETASGRRSGPWLGPALTPAGGVRSDIADMARLARGALTGDLPGAAAMTPTRPFQGRARIGWAWLTSPSPVDPASLVLWHNGGTGGFSSFLGADRRSGTAVVVLSASAVDVTERGFALLADLGGRR</sequence>
<dbReference type="PROSITE" id="PS51318">
    <property type="entry name" value="TAT"/>
    <property type="match status" value="1"/>
</dbReference>
<evidence type="ECO:0000256" key="1">
    <source>
        <dbReference type="ARBA" id="ARBA00001526"/>
    </source>
</evidence>
<evidence type="ECO:0000256" key="4">
    <source>
        <dbReference type="ARBA" id="ARBA00023251"/>
    </source>
</evidence>
<evidence type="ECO:0000256" key="2">
    <source>
        <dbReference type="ARBA" id="ARBA00007840"/>
    </source>
</evidence>